<evidence type="ECO:0000313" key="1">
    <source>
        <dbReference type="EMBL" id="EDQ33960.1"/>
    </source>
</evidence>
<proteinExistence type="predicted"/>
<sequence length="298" mass="31869">MKYVQPLGEAADASYVDGNRSAGTKGSLVPAAAVENPQREIDHVISFFGLTPANTDLQQLRKAIEAAIAAATGGGDTSQFLLISQARSRLKFFPEIESADGKMNVTSPSAGTVQVPTSVTFTHRGSYPVSTSDYLEAARTFDTLANKTYHLRWNPVDGFTLEDLADSGYNPSVLAESNVAFDSTYDDMLIARIVTSAGNVATITNLVNRDRYSTTVGRAAFVDIGGAGAQTDTYVLDLARTPEIALSKFSQNTTGSANDGGETAVFPTVKTRYSLSVQSYTISNGTTYATVYDYTVWL</sequence>
<dbReference type="HOGENOM" id="CLU_933078_0_0_5"/>
<reference evidence="1 2" key="2">
    <citation type="submission" date="2012-06" db="EMBL/GenBank/DDBJ databases">
        <authorList>
            <person name="Fiebig A."/>
        </authorList>
    </citation>
    <scope>NUCLEOTIDE SEQUENCE [LARGE SCALE GENOMIC DNA]</scope>
    <source>
        <strain evidence="1 2">DFL-43</strain>
    </source>
</reference>
<organism evidence="1 2">
    <name type="scientific">Hoeflea phototrophica (strain DSM 17068 / NCIMB 14078 / DFL-43)</name>
    <dbReference type="NCBI Taxonomy" id="411684"/>
    <lineage>
        <taxon>Bacteria</taxon>
        <taxon>Pseudomonadati</taxon>
        <taxon>Pseudomonadota</taxon>
        <taxon>Alphaproteobacteria</taxon>
        <taxon>Hyphomicrobiales</taxon>
        <taxon>Rhizobiaceae</taxon>
        <taxon>Hoeflea</taxon>
    </lineage>
</organism>
<dbReference type="Proteomes" id="UP000004291">
    <property type="component" value="Chromosome"/>
</dbReference>
<dbReference type="eggNOG" id="ENOG5033VQD">
    <property type="taxonomic scope" value="Bacteria"/>
</dbReference>
<keyword evidence="2" id="KW-1185">Reference proteome</keyword>
<name>A9D4U0_HOEPD</name>
<reference evidence="1 2" key="1">
    <citation type="submission" date="2007-10" db="EMBL/GenBank/DDBJ databases">
        <authorList>
            <person name="Wagner-Dobler I."/>
            <person name="Ferriera S."/>
            <person name="Johnson J."/>
            <person name="Kravitz S."/>
            <person name="Beeson K."/>
            <person name="Sutton G."/>
            <person name="Rogers Y.-H."/>
            <person name="Friedman R."/>
            <person name="Frazier M."/>
            <person name="Venter J.C."/>
        </authorList>
    </citation>
    <scope>NUCLEOTIDE SEQUENCE [LARGE SCALE GENOMIC DNA]</scope>
    <source>
        <strain evidence="1 2">DFL-43</strain>
    </source>
</reference>
<dbReference type="EMBL" id="ABIA03000002">
    <property type="protein sequence ID" value="EDQ33960.1"/>
    <property type="molecule type" value="Genomic_DNA"/>
</dbReference>
<evidence type="ECO:0000313" key="2">
    <source>
        <dbReference type="Proteomes" id="UP000004291"/>
    </source>
</evidence>
<dbReference type="AlphaFoldDB" id="A9D4U0"/>
<dbReference type="STRING" id="411684.HPDFL43_05885"/>
<comment type="caution">
    <text evidence="1">The sequence shown here is derived from an EMBL/GenBank/DDBJ whole genome shotgun (WGS) entry which is preliminary data.</text>
</comment>
<dbReference type="RefSeq" id="WP_007196966.1">
    <property type="nucleotide sequence ID" value="NZ_CM002917.1"/>
</dbReference>
<accession>A9D4U0</accession>
<protein>
    <submittedName>
        <fullName evidence="1">Uncharacterized protein</fullName>
    </submittedName>
</protein>
<gene>
    <name evidence="1" type="ORF">HPDFL43_05885</name>
</gene>
<dbReference type="OrthoDB" id="5465473at2"/>